<dbReference type="GO" id="GO:0030154">
    <property type="term" value="P:cell differentiation"/>
    <property type="evidence" value="ECO:0007669"/>
    <property type="project" value="UniProtKB-ARBA"/>
</dbReference>
<dbReference type="InterPro" id="IPR011009">
    <property type="entry name" value="Kinase-like_dom_sf"/>
</dbReference>
<dbReference type="Pfam" id="PF07714">
    <property type="entry name" value="PK_Tyr_Ser-Thr"/>
    <property type="match status" value="1"/>
</dbReference>
<dbReference type="GO" id="GO:0004714">
    <property type="term" value="F:transmembrane receptor protein tyrosine kinase activity"/>
    <property type="evidence" value="ECO:0007669"/>
    <property type="project" value="TreeGrafter"/>
</dbReference>
<dbReference type="Gene3D" id="1.10.510.10">
    <property type="entry name" value="Transferase(Phosphotransferase) domain 1"/>
    <property type="match status" value="1"/>
</dbReference>
<keyword evidence="8" id="KW-1185">Reference proteome</keyword>
<dbReference type="GO" id="GO:0043235">
    <property type="term" value="C:receptor complex"/>
    <property type="evidence" value="ECO:0007669"/>
    <property type="project" value="TreeGrafter"/>
</dbReference>
<dbReference type="Pfam" id="PF00041">
    <property type="entry name" value="fn3"/>
    <property type="match status" value="1"/>
</dbReference>
<dbReference type="PRINTS" id="PR00109">
    <property type="entry name" value="TYRKINASE"/>
</dbReference>
<dbReference type="InterPro" id="IPR002889">
    <property type="entry name" value="WSC_carb-bd"/>
</dbReference>
<evidence type="ECO:0000259" key="4">
    <source>
        <dbReference type="PROSITE" id="PS50011"/>
    </source>
</evidence>
<evidence type="ECO:0000256" key="2">
    <source>
        <dbReference type="ARBA" id="ARBA00023180"/>
    </source>
</evidence>
<dbReference type="GO" id="GO:0007399">
    <property type="term" value="P:nervous system development"/>
    <property type="evidence" value="ECO:0007669"/>
    <property type="project" value="UniProtKB-ARBA"/>
</dbReference>
<evidence type="ECO:0000256" key="3">
    <source>
        <dbReference type="SAM" id="Phobius"/>
    </source>
</evidence>
<dbReference type="Gene3D" id="2.60.40.10">
    <property type="entry name" value="Immunoglobulins"/>
    <property type="match status" value="1"/>
</dbReference>
<dbReference type="InParanoid" id="A0A7R8UAP8"/>
<dbReference type="InterPro" id="IPR001245">
    <property type="entry name" value="Ser-Thr/Tyr_kinase_cat_dom"/>
</dbReference>
<dbReference type="CDD" id="cd00063">
    <property type="entry name" value="FN3"/>
    <property type="match status" value="1"/>
</dbReference>
<dbReference type="SUPFAM" id="SSF49265">
    <property type="entry name" value="Fibronectin type III"/>
    <property type="match status" value="1"/>
</dbReference>
<dbReference type="PANTHER" id="PTHR24416">
    <property type="entry name" value="TYROSINE-PROTEIN KINASE RECEPTOR"/>
    <property type="match status" value="1"/>
</dbReference>
<dbReference type="Gene3D" id="3.30.200.20">
    <property type="entry name" value="Phosphorylase Kinase, domain 1"/>
    <property type="match status" value="1"/>
</dbReference>
<dbReference type="GO" id="GO:0005524">
    <property type="term" value="F:ATP binding"/>
    <property type="evidence" value="ECO:0007669"/>
    <property type="project" value="InterPro"/>
</dbReference>
<dbReference type="InterPro" id="IPR050122">
    <property type="entry name" value="RTK"/>
</dbReference>
<evidence type="ECO:0000259" key="5">
    <source>
        <dbReference type="PROSITE" id="PS50853"/>
    </source>
</evidence>
<dbReference type="GO" id="GO:0007169">
    <property type="term" value="P:cell surface receptor protein tyrosine kinase signaling pathway"/>
    <property type="evidence" value="ECO:0007669"/>
    <property type="project" value="TreeGrafter"/>
</dbReference>
<dbReference type="InterPro" id="IPR013783">
    <property type="entry name" value="Ig-like_fold"/>
</dbReference>
<name>A0A7R8UAP8_HERIL</name>
<keyword evidence="2" id="KW-0325">Glycoprotein</keyword>
<dbReference type="EMBL" id="LR899009">
    <property type="protein sequence ID" value="CAD7077240.1"/>
    <property type="molecule type" value="Genomic_DNA"/>
</dbReference>
<dbReference type="SUPFAM" id="SSF56112">
    <property type="entry name" value="Protein kinase-like (PK-like)"/>
    <property type="match status" value="1"/>
</dbReference>
<protein>
    <recommendedName>
        <fullName evidence="9">Tyrosine-protein kinase Wsck</fullName>
    </recommendedName>
</protein>
<dbReference type="PROSITE" id="PS51212">
    <property type="entry name" value="WSC"/>
    <property type="match status" value="1"/>
</dbReference>
<dbReference type="Pfam" id="PF01822">
    <property type="entry name" value="WSC"/>
    <property type="match status" value="1"/>
</dbReference>
<dbReference type="InterPro" id="IPR000719">
    <property type="entry name" value="Prot_kinase_dom"/>
</dbReference>
<evidence type="ECO:0000259" key="6">
    <source>
        <dbReference type="PROSITE" id="PS51212"/>
    </source>
</evidence>
<evidence type="ECO:0000313" key="8">
    <source>
        <dbReference type="Proteomes" id="UP000594454"/>
    </source>
</evidence>
<dbReference type="PROSITE" id="PS50853">
    <property type="entry name" value="FN3"/>
    <property type="match status" value="1"/>
</dbReference>
<dbReference type="InterPro" id="IPR036116">
    <property type="entry name" value="FN3_sf"/>
</dbReference>
<dbReference type="OrthoDB" id="9943809at2759"/>
<dbReference type="AlphaFoldDB" id="A0A7R8UAP8"/>
<keyword evidence="3" id="KW-0812">Transmembrane</keyword>
<proteinExistence type="predicted"/>
<feature type="domain" description="WSC" evidence="6">
    <location>
        <begin position="59"/>
        <end position="145"/>
    </location>
</feature>
<dbReference type="PANTHER" id="PTHR24416:SF622">
    <property type="entry name" value="PROTEIN KINASE DOMAIN-CONTAINING PROTEIN"/>
    <property type="match status" value="1"/>
</dbReference>
<evidence type="ECO:0008006" key="9">
    <source>
        <dbReference type="Google" id="ProtNLM"/>
    </source>
</evidence>
<dbReference type="OMA" id="WIYELAS"/>
<evidence type="ECO:0000256" key="1">
    <source>
        <dbReference type="ARBA" id="ARBA00004167"/>
    </source>
</evidence>
<feature type="domain" description="Protein kinase" evidence="4">
    <location>
        <begin position="482"/>
        <end position="744"/>
    </location>
</feature>
<evidence type="ECO:0000313" key="7">
    <source>
        <dbReference type="EMBL" id="CAD7077240.1"/>
    </source>
</evidence>
<dbReference type="PROSITE" id="PS50011">
    <property type="entry name" value="PROTEIN_KINASE_DOM"/>
    <property type="match status" value="1"/>
</dbReference>
<dbReference type="SMART" id="SM00060">
    <property type="entry name" value="FN3"/>
    <property type="match status" value="1"/>
</dbReference>
<feature type="domain" description="Fibronectin type-III" evidence="5">
    <location>
        <begin position="151"/>
        <end position="250"/>
    </location>
</feature>
<accession>A0A7R8UAP8</accession>
<organism evidence="7 8">
    <name type="scientific">Hermetia illucens</name>
    <name type="common">Black soldier fly</name>
    <dbReference type="NCBI Taxonomy" id="343691"/>
    <lineage>
        <taxon>Eukaryota</taxon>
        <taxon>Metazoa</taxon>
        <taxon>Ecdysozoa</taxon>
        <taxon>Arthropoda</taxon>
        <taxon>Hexapoda</taxon>
        <taxon>Insecta</taxon>
        <taxon>Pterygota</taxon>
        <taxon>Neoptera</taxon>
        <taxon>Endopterygota</taxon>
        <taxon>Diptera</taxon>
        <taxon>Brachycera</taxon>
        <taxon>Stratiomyomorpha</taxon>
        <taxon>Stratiomyidae</taxon>
        <taxon>Hermetiinae</taxon>
        <taxon>Hermetia</taxon>
    </lineage>
</organism>
<dbReference type="InterPro" id="IPR003961">
    <property type="entry name" value="FN3_dom"/>
</dbReference>
<dbReference type="Proteomes" id="UP000594454">
    <property type="component" value="Chromosome 1"/>
</dbReference>
<keyword evidence="3" id="KW-1133">Transmembrane helix</keyword>
<sequence length="772" mass="86449">MCLASMNNCCWKSSGGCRPLASQWVGWFAVSLWILSVSLVAGQGTGGEKGSLDLNEETKGLYIGCFKERVDIYDALVYAGNADSCVDICERAYFRYAVLSSSKCACSKEFDQASRLDQAICHMRCKRNKAQFCGGVDSQSYYATGVKVSGPPTNLSIGNITETTMLLHWSDPAQPSYLTRFVIRANVLKTFATSPLSQSLEWGVGDHERHLHLLNLHPGTLYNITVSSMCDETNCGTAAIEAETLIGKPDPLPGEPVILERNGTTMKVSVPEAINNNGPVTFYRLVVMIINDEFQLEFDEALLGSYNRSVDNGVPYYVTAQFPYQSQFLIGDGKIRGGYYNAPLPPDSHIHVSLGIVSDYKGIKTVAYATATHKQHSNRLTDSNATDDDQTSVVALSVACVIFGLLLIASFVVYGYLRFKTGNRPQRLSDNHELTLQGPMVEVENNGYVPDSKLKENFRDQLSLALDDLDSSQKFARNAVRLNIDHILAQGSFGDVMSGKLQANAENLDCQVHVISDDIESQDQAVLLKELNQMIRLMPHEKFLTFYGVSASADWVYLIFELPPVLLKKRLVEARIPPSVDSARFSAISEEMILQWIYDISVAMEYLETNKAVHKKLCSYCVYVTNTNQIKLSIFGPPRLADHEKQIDISRWMAPEVLRFQHHSTKSDVWSYACLAWECCTLGATLYANITSQDLLPRMKNGLRPEQPAFIFNDLYQLFLNCWQIEPSERPDFEEVAFNVRQALTSPRHCLSYDRLDNILIPYYLPLLELKN</sequence>
<keyword evidence="3" id="KW-0472">Membrane</keyword>
<gene>
    <name evidence="7" type="ORF">HERILL_LOCUS605</name>
</gene>
<reference evidence="7 8" key="1">
    <citation type="submission" date="2020-11" db="EMBL/GenBank/DDBJ databases">
        <authorList>
            <person name="Wallbank WR R."/>
            <person name="Pardo Diaz C."/>
            <person name="Kozak K."/>
            <person name="Martin S."/>
            <person name="Jiggins C."/>
            <person name="Moest M."/>
            <person name="Warren A I."/>
            <person name="Generalovic N T."/>
            <person name="Byers J.R.P. K."/>
            <person name="Montejo-Kovacevich G."/>
            <person name="Yen C E."/>
        </authorList>
    </citation>
    <scope>NUCLEOTIDE SEQUENCE [LARGE SCALE GENOMIC DNA]</scope>
</reference>
<comment type="subcellular location">
    <subcellularLocation>
        <location evidence="1">Membrane</location>
        <topology evidence="1">Single-pass membrane protein</topology>
    </subcellularLocation>
</comment>
<dbReference type="GO" id="GO:0005886">
    <property type="term" value="C:plasma membrane"/>
    <property type="evidence" value="ECO:0007669"/>
    <property type="project" value="TreeGrafter"/>
</dbReference>
<feature type="transmembrane region" description="Helical" evidence="3">
    <location>
        <begin position="393"/>
        <end position="417"/>
    </location>
</feature>